<dbReference type="EMBL" id="JBHSXN010000001">
    <property type="protein sequence ID" value="MFC6952641.1"/>
    <property type="molecule type" value="Genomic_DNA"/>
</dbReference>
<sequence>MRRRRFLQAAGGASALGLAGCLVQDEGSTSTTPPTDDATTSGDGATSTTSETTTEASPDRSGTVRVATYESFLNAPSESYDAPGKFVKERFEEEYPDATVEYTVPSNGLNEYIQRRKQGASVDADVYVGLNVDDLVRIDENLGSKRLFQTLDLDRMERASHVREELGFGDPKGRALAYDTGYISLVYDERDVDAPETLDDLTTSPYKSKLLAQTAQGTDTGQAFLLWTIAEKGADGYLDYWEDLLENDVKVLGSWWDSYKAYLDDQRPMVVSYSTDQVYANRDGQNMAKHQVGFPNDQGYANPEGMGVVQGSDEVDLAYAFMDFVLRGDVQQTIALSNVQFPAVEDEHVDLPTEFSDYAYRPENPVSLGYDELKGNLSGWVEDWSRLVASN</sequence>
<evidence type="ECO:0000313" key="4">
    <source>
        <dbReference type="Proteomes" id="UP001596395"/>
    </source>
</evidence>
<organism evidence="3 4">
    <name type="scientific">Halorubellus litoreus</name>
    <dbReference type="NCBI Taxonomy" id="755308"/>
    <lineage>
        <taxon>Archaea</taxon>
        <taxon>Methanobacteriati</taxon>
        <taxon>Methanobacteriota</taxon>
        <taxon>Stenosarchaea group</taxon>
        <taxon>Halobacteria</taxon>
        <taxon>Halobacteriales</taxon>
        <taxon>Halorubellaceae</taxon>
        <taxon>Halorubellus</taxon>
    </lineage>
</organism>
<keyword evidence="1" id="KW-0732">Signal</keyword>
<feature type="region of interest" description="Disordered" evidence="2">
    <location>
        <begin position="24"/>
        <end position="62"/>
    </location>
</feature>
<evidence type="ECO:0000256" key="2">
    <source>
        <dbReference type="SAM" id="MobiDB-lite"/>
    </source>
</evidence>
<comment type="caution">
    <text evidence="3">The sequence shown here is derived from an EMBL/GenBank/DDBJ whole genome shotgun (WGS) entry which is preliminary data.</text>
</comment>
<dbReference type="RefSeq" id="WP_336349601.1">
    <property type="nucleotide sequence ID" value="NZ_JAZAQL010000001.1"/>
</dbReference>
<dbReference type="PROSITE" id="PS51257">
    <property type="entry name" value="PROKAR_LIPOPROTEIN"/>
    <property type="match status" value="1"/>
</dbReference>
<dbReference type="Pfam" id="PF13343">
    <property type="entry name" value="SBP_bac_6"/>
    <property type="match status" value="1"/>
</dbReference>
<dbReference type="Gene3D" id="3.40.190.10">
    <property type="entry name" value="Periplasmic binding protein-like II"/>
    <property type="match status" value="2"/>
</dbReference>
<accession>A0ABD5VC59</accession>
<dbReference type="AlphaFoldDB" id="A0ABD5VC59"/>
<name>A0ABD5VC59_9EURY</name>
<proteinExistence type="predicted"/>
<dbReference type="PANTHER" id="PTHR30006">
    <property type="entry name" value="THIAMINE-BINDING PERIPLASMIC PROTEIN-RELATED"/>
    <property type="match status" value="1"/>
</dbReference>
<dbReference type="InterPro" id="IPR005948">
    <property type="entry name" value="ThiB-like"/>
</dbReference>
<feature type="compositionally biased region" description="Low complexity" evidence="2">
    <location>
        <begin position="24"/>
        <end position="56"/>
    </location>
</feature>
<dbReference type="Proteomes" id="UP001596395">
    <property type="component" value="Unassembled WGS sequence"/>
</dbReference>
<gene>
    <name evidence="3" type="ORF">ACFQGB_07165</name>
</gene>
<keyword evidence="4" id="KW-1185">Reference proteome</keyword>
<dbReference type="PANTHER" id="PTHR30006:SF2">
    <property type="entry name" value="ABC TRANSPORTER SUBSTRATE-BINDING PROTEIN"/>
    <property type="match status" value="1"/>
</dbReference>
<evidence type="ECO:0000256" key="1">
    <source>
        <dbReference type="ARBA" id="ARBA00022729"/>
    </source>
</evidence>
<evidence type="ECO:0000313" key="3">
    <source>
        <dbReference type="EMBL" id="MFC6952641.1"/>
    </source>
</evidence>
<reference evidence="3 4" key="1">
    <citation type="journal article" date="2019" name="Int. J. Syst. Evol. Microbiol.">
        <title>The Global Catalogue of Microorganisms (GCM) 10K type strain sequencing project: providing services to taxonomists for standard genome sequencing and annotation.</title>
        <authorList>
            <consortium name="The Broad Institute Genomics Platform"/>
            <consortium name="The Broad Institute Genome Sequencing Center for Infectious Disease"/>
            <person name="Wu L."/>
            <person name="Ma J."/>
        </authorList>
    </citation>
    <scope>NUCLEOTIDE SEQUENCE [LARGE SCALE GENOMIC DNA]</scope>
    <source>
        <strain evidence="3 4">GX26</strain>
    </source>
</reference>
<protein>
    <submittedName>
        <fullName evidence="3">Thiamine ABC transporter substrate binding subunit</fullName>
    </submittedName>
</protein>
<dbReference type="NCBIfam" id="TIGR01254">
    <property type="entry name" value="sfuA"/>
    <property type="match status" value="1"/>
</dbReference>
<dbReference type="SUPFAM" id="SSF53850">
    <property type="entry name" value="Periplasmic binding protein-like II"/>
    <property type="match status" value="1"/>
</dbReference>